<dbReference type="SMART" id="SM00454">
    <property type="entry name" value="SAM"/>
    <property type="match status" value="1"/>
</dbReference>
<feature type="compositionally biased region" description="Polar residues" evidence="2">
    <location>
        <begin position="626"/>
        <end position="644"/>
    </location>
</feature>
<evidence type="ECO:0000259" key="5">
    <source>
        <dbReference type="PROSITE" id="PS51290"/>
    </source>
</evidence>
<dbReference type="Gene3D" id="1.10.150.50">
    <property type="entry name" value="Transcription Factor, Ets-1"/>
    <property type="match status" value="1"/>
</dbReference>
<dbReference type="PROSITE" id="PS50106">
    <property type="entry name" value="PDZ"/>
    <property type="match status" value="1"/>
</dbReference>
<dbReference type="Pfam" id="PF07647">
    <property type="entry name" value="SAM_2"/>
    <property type="match status" value="1"/>
</dbReference>
<dbReference type="InterPro" id="IPR013761">
    <property type="entry name" value="SAM/pointed_sf"/>
</dbReference>
<dbReference type="Pfam" id="PF00595">
    <property type="entry name" value="PDZ"/>
    <property type="match status" value="1"/>
</dbReference>
<dbReference type="Gene3D" id="2.30.29.30">
    <property type="entry name" value="Pleckstrin-homology domain (PH domain)/Phosphotyrosine-binding domain (PTB)"/>
    <property type="match status" value="1"/>
</dbReference>
<dbReference type="SUPFAM" id="SSF50729">
    <property type="entry name" value="PH domain-like"/>
    <property type="match status" value="1"/>
</dbReference>
<organism evidence="6 7">
    <name type="scientific">Panagrellus redivivus</name>
    <name type="common">Microworm</name>
    <dbReference type="NCBI Taxonomy" id="6233"/>
    <lineage>
        <taxon>Eukaryota</taxon>
        <taxon>Metazoa</taxon>
        <taxon>Ecdysozoa</taxon>
        <taxon>Nematoda</taxon>
        <taxon>Chromadorea</taxon>
        <taxon>Rhabditida</taxon>
        <taxon>Tylenchina</taxon>
        <taxon>Panagrolaimomorpha</taxon>
        <taxon>Panagrolaimoidea</taxon>
        <taxon>Panagrolaimidae</taxon>
        <taxon>Panagrellus</taxon>
    </lineage>
</organism>
<feature type="domain" description="CRIC" evidence="5">
    <location>
        <begin position="105"/>
        <end position="207"/>
    </location>
</feature>
<evidence type="ECO:0000256" key="1">
    <source>
        <dbReference type="ARBA" id="ARBA00009498"/>
    </source>
</evidence>
<comment type="similarity">
    <text evidence="1">Belongs to the CNKSR family.</text>
</comment>
<feature type="domain" description="SAM" evidence="3">
    <location>
        <begin position="32"/>
        <end position="97"/>
    </location>
</feature>
<dbReference type="PROSITE" id="PS50105">
    <property type="entry name" value="SAM_DOMAIN"/>
    <property type="match status" value="1"/>
</dbReference>
<dbReference type="InterPro" id="IPR051566">
    <property type="entry name" value="CNKSR"/>
</dbReference>
<evidence type="ECO:0000259" key="4">
    <source>
        <dbReference type="PROSITE" id="PS50106"/>
    </source>
</evidence>
<evidence type="ECO:0000256" key="2">
    <source>
        <dbReference type="SAM" id="MobiDB-lite"/>
    </source>
</evidence>
<sequence length="911" mass="102203">MSQQLFYSHGSYQTTSELFDIATVPTFQCYDWSAQQVFTWLRGIDDCVLPYVRLFRKAGLTGRDILLLDDSELLHIGVTSAFVREKILHAVQLLAYYCYNVHDENLQKLAMLISVDINTLNGAIARASPIIDKYYDGSDQLAGAKLTEILNSVLMSFSLMYEHVKKLVFWLDRAPFENQKEYIQIRDKVTEHIMEMLDSVNPQNRQYFAVAKVLLERGANLQNICQQIVSSTDPTVLYNTHFVYAFIRNIEYKPSCGINFQSVFNGIILVTSIEPESPAARCKKISAGDEILEINGEPVVGWTYEKVKALLNDAHRATDMKLLINRRPREEPTTNGMSKSKTSEILIDEDANNTSRLELDFSLKIQPDMFASREGSRKTLHRRRSSSFTLTNGGNGKNSDRLSMPVLNPSAIIGSKLVGTGDKRVLYRRASVWSDSPPASFVAMSRKIQNGLESKALMHLLDHWKEPQTRPNGNLRLVRQSRVAKAVNRLTDGNHNVPEEDEDVGDSQRLDKVEFTNVDLILPTEAERLKLSQPSLSDSEWSAPVQEITGLRFTKRFHLESTSSAAPDSPLSAAFTKITRFWNSEIGSNSNMIASLNSERGDVSVPSTPGTVHHALEKIAKEKSRQMTPTISVTSDTGSHQIKSVGTPEASPGMPSPSPRYSTVKTRTQLAPLAEPESSNSDEDLPQIGPYENFILPSLPEDSNEDAVDLEHFKNIASHLQKRKTLEGWLRRQQVVNHPNDLRKQRKTSQWIRSWVVVIDGRVLLSYSNQLAKHADIAFDLKKCHFHNSAVDIKTTKKYVFCLTSGGTWHHFAPYSQDDYYSWTTKLIPLLPAIDCNIAPPPTTTSLTTTISDATPPTSPPACYTLPRANLFQPTKKLFGRGSRQSSLSCHFRPESAEVSPRRSASGNIDE</sequence>
<evidence type="ECO:0000313" key="7">
    <source>
        <dbReference type="WBParaSite" id="Pan_g24096.t1"/>
    </source>
</evidence>
<dbReference type="WBParaSite" id="Pan_g24096.t1">
    <property type="protein sequence ID" value="Pan_g24096.t1"/>
    <property type="gene ID" value="Pan_g24096"/>
</dbReference>
<feature type="region of interest" description="Disordered" evidence="2">
    <location>
        <begin position="882"/>
        <end position="911"/>
    </location>
</feature>
<dbReference type="SUPFAM" id="SSF50156">
    <property type="entry name" value="PDZ domain-like"/>
    <property type="match status" value="1"/>
</dbReference>
<dbReference type="SUPFAM" id="SSF47769">
    <property type="entry name" value="SAM/Pointed domain"/>
    <property type="match status" value="1"/>
</dbReference>
<name>A0A7E4ZXS4_PANRE</name>
<dbReference type="SMART" id="SM00228">
    <property type="entry name" value="PDZ"/>
    <property type="match status" value="1"/>
</dbReference>
<reference evidence="6" key="1">
    <citation type="journal article" date="2013" name="Genetics">
        <title>The draft genome and transcriptome of Panagrellus redivivus are shaped by the harsh demands of a free-living lifestyle.</title>
        <authorList>
            <person name="Srinivasan J."/>
            <person name="Dillman A.R."/>
            <person name="Macchietto M.G."/>
            <person name="Heikkinen L."/>
            <person name="Lakso M."/>
            <person name="Fracchia K.M."/>
            <person name="Antoshechkin I."/>
            <person name="Mortazavi A."/>
            <person name="Wong G."/>
            <person name="Sternberg P.W."/>
        </authorList>
    </citation>
    <scope>NUCLEOTIDE SEQUENCE [LARGE SCALE GENOMIC DNA]</scope>
    <source>
        <strain evidence="6">MT8872</strain>
    </source>
</reference>
<dbReference type="InterPro" id="IPR036034">
    <property type="entry name" value="PDZ_sf"/>
</dbReference>
<dbReference type="PROSITE" id="PS51290">
    <property type="entry name" value="CRIC"/>
    <property type="match status" value="1"/>
</dbReference>
<evidence type="ECO:0000259" key="3">
    <source>
        <dbReference type="PROSITE" id="PS50105"/>
    </source>
</evidence>
<dbReference type="InterPro" id="IPR017874">
    <property type="entry name" value="CRIC_domain"/>
</dbReference>
<proteinExistence type="inferred from homology"/>
<reference evidence="7" key="2">
    <citation type="submission" date="2020-10" db="UniProtKB">
        <authorList>
            <consortium name="WormBaseParasite"/>
        </authorList>
    </citation>
    <scope>IDENTIFICATION</scope>
</reference>
<evidence type="ECO:0000313" key="6">
    <source>
        <dbReference type="Proteomes" id="UP000492821"/>
    </source>
</evidence>
<dbReference type="PANTHER" id="PTHR12844:SF42">
    <property type="entry name" value="CONNECTOR ENHANCER OF KSR PROTEIN CNK"/>
    <property type="match status" value="1"/>
</dbReference>
<protein>
    <submittedName>
        <fullName evidence="7">Connector enhancer of kinase suppressor of ras 3</fullName>
    </submittedName>
</protein>
<dbReference type="Pfam" id="PF10534">
    <property type="entry name" value="CRIC_ras_sig"/>
    <property type="match status" value="1"/>
</dbReference>
<keyword evidence="6" id="KW-1185">Reference proteome</keyword>
<dbReference type="InterPro" id="IPR011993">
    <property type="entry name" value="PH-like_dom_sf"/>
</dbReference>
<dbReference type="Gene3D" id="2.30.42.10">
    <property type="match status" value="1"/>
</dbReference>
<feature type="domain" description="PDZ" evidence="4">
    <location>
        <begin position="257"/>
        <end position="326"/>
    </location>
</feature>
<feature type="region of interest" description="Disordered" evidence="2">
    <location>
        <begin position="621"/>
        <end position="664"/>
    </location>
</feature>
<dbReference type="InterPro" id="IPR001660">
    <property type="entry name" value="SAM"/>
</dbReference>
<dbReference type="PANTHER" id="PTHR12844">
    <property type="entry name" value="CONNECTOR ENCHANCER OF KINASE SUPPRESSOR OF RAS"/>
    <property type="match status" value="1"/>
</dbReference>
<dbReference type="AlphaFoldDB" id="A0A7E4ZXS4"/>
<feature type="region of interest" description="Disordered" evidence="2">
    <location>
        <begin position="373"/>
        <end position="403"/>
    </location>
</feature>
<accession>A0A7E4ZXS4</accession>
<dbReference type="Proteomes" id="UP000492821">
    <property type="component" value="Unassembled WGS sequence"/>
</dbReference>
<dbReference type="InterPro" id="IPR001478">
    <property type="entry name" value="PDZ"/>
</dbReference>